<evidence type="ECO:0000313" key="2">
    <source>
        <dbReference type="EMBL" id="KAF2493400.1"/>
    </source>
</evidence>
<evidence type="ECO:0000313" key="3">
    <source>
        <dbReference type="Proteomes" id="UP000799750"/>
    </source>
</evidence>
<accession>A0A6A6QN23</accession>
<dbReference type="Proteomes" id="UP000799750">
    <property type="component" value="Unassembled WGS sequence"/>
</dbReference>
<reference evidence="2" key="1">
    <citation type="journal article" date="2020" name="Stud. Mycol.">
        <title>101 Dothideomycetes genomes: a test case for predicting lifestyles and emergence of pathogens.</title>
        <authorList>
            <person name="Haridas S."/>
            <person name="Albert R."/>
            <person name="Binder M."/>
            <person name="Bloem J."/>
            <person name="Labutti K."/>
            <person name="Salamov A."/>
            <person name="Andreopoulos B."/>
            <person name="Baker S."/>
            <person name="Barry K."/>
            <person name="Bills G."/>
            <person name="Bluhm B."/>
            <person name="Cannon C."/>
            <person name="Castanera R."/>
            <person name="Culley D."/>
            <person name="Daum C."/>
            <person name="Ezra D."/>
            <person name="Gonzalez J."/>
            <person name="Henrissat B."/>
            <person name="Kuo A."/>
            <person name="Liang C."/>
            <person name="Lipzen A."/>
            <person name="Lutzoni F."/>
            <person name="Magnuson J."/>
            <person name="Mondo S."/>
            <person name="Nolan M."/>
            <person name="Ohm R."/>
            <person name="Pangilinan J."/>
            <person name="Park H.-J."/>
            <person name="Ramirez L."/>
            <person name="Alfaro M."/>
            <person name="Sun H."/>
            <person name="Tritt A."/>
            <person name="Yoshinaga Y."/>
            <person name="Zwiers L.-H."/>
            <person name="Turgeon B."/>
            <person name="Goodwin S."/>
            <person name="Spatafora J."/>
            <person name="Crous P."/>
            <person name="Grigoriev I."/>
        </authorList>
    </citation>
    <scope>NUCLEOTIDE SEQUENCE</scope>
    <source>
        <strain evidence="2">CBS 269.34</strain>
    </source>
</reference>
<sequence>MKPPTTAFLAALLLLFPGSLAAPTPGGGFHSPDPDHVSELDGGFQANDLTKPLFLTVDEMQRVTFYLKKRLVFEPDGKNCPKRDCEKGFFDACRFCWHVETPREAWVREYRYGDD</sequence>
<proteinExistence type="predicted"/>
<keyword evidence="3" id="KW-1185">Reference proteome</keyword>
<gene>
    <name evidence="2" type="ORF">BU16DRAFT_78938</name>
</gene>
<dbReference type="EMBL" id="MU004192">
    <property type="protein sequence ID" value="KAF2493400.1"/>
    <property type="molecule type" value="Genomic_DNA"/>
</dbReference>
<feature type="chain" id="PRO_5025351994" evidence="1">
    <location>
        <begin position="22"/>
        <end position="115"/>
    </location>
</feature>
<keyword evidence="1" id="KW-0732">Signal</keyword>
<name>A0A6A6QN23_9PEZI</name>
<feature type="signal peptide" evidence="1">
    <location>
        <begin position="1"/>
        <end position="21"/>
    </location>
</feature>
<dbReference type="AlphaFoldDB" id="A0A6A6QN23"/>
<protein>
    <submittedName>
        <fullName evidence="2">Uncharacterized protein</fullName>
    </submittedName>
</protein>
<organism evidence="2 3">
    <name type="scientific">Lophium mytilinum</name>
    <dbReference type="NCBI Taxonomy" id="390894"/>
    <lineage>
        <taxon>Eukaryota</taxon>
        <taxon>Fungi</taxon>
        <taxon>Dikarya</taxon>
        <taxon>Ascomycota</taxon>
        <taxon>Pezizomycotina</taxon>
        <taxon>Dothideomycetes</taxon>
        <taxon>Pleosporomycetidae</taxon>
        <taxon>Mytilinidiales</taxon>
        <taxon>Mytilinidiaceae</taxon>
        <taxon>Lophium</taxon>
    </lineage>
</organism>
<dbReference type="OrthoDB" id="10606114at2759"/>
<evidence type="ECO:0000256" key="1">
    <source>
        <dbReference type="SAM" id="SignalP"/>
    </source>
</evidence>